<dbReference type="InterPro" id="IPR015797">
    <property type="entry name" value="NUDIX_hydrolase-like_dom_sf"/>
</dbReference>
<dbReference type="Proteomes" id="UP001596110">
    <property type="component" value="Unassembled WGS sequence"/>
</dbReference>
<dbReference type="PROSITE" id="PS51462">
    <property type="entry name" value="NUDIX"/>
    <property type="match status" value="1"/>
</dbReference>
<accession>A0ABW0UGS1</accession>
<dbReference type="Pfam" id="PF00293">
    <property type="entry name" value="NUDIX"/>
    <property type="match status" value="1"/>
</dbReference>
<organism evidence="2 3">
    <name type="scientific">Streptococcus caledonicus</name>
    <dbReference type="NCBI Taxonomy" id="2614158"/>
    <lineage>
        <taxon>Bacteria</taxon>
        <taxon>Bacillati</taxon>
        <taxon>Bacillota</taxon>
        <taxon>Bacilli</taxon>
        <taxon>Lactobacillales</taxon>
        <taxon>Streptococcaceae</taxon>
        <taxon>Streptococcus</taxon>
    </lineage>
</organism>
<proteinExistence type="predicted"/>
<feature type="domain" description="Nudix hydrolase" evidence="1">
    <location>
        <begin position="1"/>
        <end position="128"/>
    </location>
</feature>
<reference evidence="3" key="1">
    <citation type="journal article" date="2019" name="Int. J. Syst. Evol. Microbiol.">
        <title>The Global Catalogue of Microorganisms (GCM) 10K type strain sequencing project: providing services to taxonomists for standard genome sequencing and annotation.</title>
        <authorList>
            <consortium name="The Broad Institute Genomics Platform"/>
            <consortium name="The Broad Institute Genome Sequencing Center for Infectious Disease"/>
            <person name="Wu L."/>
            <person name="Ma J."/>
        </authorList>
    </citation>
    <scope>NUCLEOTIDE SEQUENCE [LARGE SCALE GENOMIC DNA]</scope>
    <source>
        <strain evidence="3">DT43</strain>
    </source>
</reference>
<evidence type="ECO:0000313" key="2">
    <source>
        <dbReference type="EMBL" id="MFC5631420.1"/>
    </source>
</evidence>
<dbReference type="PANTHER" id="PTHR43736:SF2">
    <property type="entry name" value="MUTT_NUDIX FAMILY PROTEIN"/>
    <property type="match status" value="1"/>
</dbReference>
<dbReference type="EMBL" id="JBHSOJ010000016">
    <property type="protein sequence ID" value="MFC5631420.1"/>
    <property type="molecule type" value="Genomic_DNA"/>
</dbReference>
<evidence type="ECO:0000259" key="1">
    <source>
        <dbReference type="PROSITE" id="PS51462"/>
    </source>
</evidence>
<protein>
    <submittedName>
        <fullName evidence="2">NUDIX domain-containing protein</fullName>
    </submittedName>
</protein>
<dbReference type="SUPFAM" id="SSF55811">
    <property type="entry name" value="Nudix"/>
    <property type="match status" value="1"/>
</dbReference>
<comment type="caution">
    <text evidence="2">The sequence shown here is derived from an EMBL/GenBank/DDBJ whole genome shotgun (WGS) entry which is preliminary data.</text>
</comment>
<dbReference type="Gene3D" id="3.90.79.10">
    <property type="entry name" value="Nucleoside Triphosphate Pyrophosphohydrolase"/>
    <property type="match status" value="1"/>
</dbReference>
<dbReference type="RefSeq" id="WP_156806634.1">
    <property type="nucleotide sequence ID" value="NZ_JBHSOJ010000016.1"/>
</dbReference>
<dbReference type="PANTHER" id="PTHR43736">
    <property type="entry name" value="ADP-RIBOSE PYROPHOSPHATASE"/>
    <property type="match status" value="1"/>
</dbReference>
<sequence length="130" mass="14787">MRASVILLDKSGQFMILIKRIKPDKTYLVFPGGGIEAGEIPRQAALRELSEELAIQVPAEAIKAEKQQEDGWIFLIQSQESVGPLAIHGEEAERSTPENRYLPKWFSLEEIAELTIFPEIDREWLARQLN</sequence>
<keyword evidence="3" id="KW-1185">Reference proteome</keyword>
<evidence type="ECO:0000313" key="3">
    <source>
        <dbReference type="Proteomes" id="UP001596110"/>
    </source>
</evidence>
<name>A0ABW0UGS1_9STRE</name>
<gene>
    <name evidence="2" type="ORF">ACFPQ3_07495</name>
</gene>
<dbReference type="InterPro" id="IPR000086">
    <property type="entry name" value="NUDIX_hydrolase_dom"/>
</dbReference>